<evidence type="ECO:0000256" key="2">
    <source>
        <dbReference type="ARBA" id="ARBA00022448"/>
    </source>
</evidence>
<dbReference type="SUPFAM" id="SSF103473">
    <property type="entry name" value="MFS general substrate transporter"/>
    <property type="match status" value="1"/>
</dbReference>
<gene>
    <name evidence="8" type="ORF">ACIBG2_35080</name>
</gene>
<sequence>MDTALAKARRRILPLIVACYVICFVDRTNIGMAQLTMGADIGLGPAGFGLAAAAFFVGYVLFEVPSNLILHRVGARVWIARIMITWGLLSAATALVGSPEGLYVVRFLLGLAEAGFYPGIILYFTYWFPQRERARIIALLMAGIPVSFVIANPVSGWLVEHAGWQAMFVVEGLPAVVLGVVVWRVLPDRPVNARWLTQRESELLTVELAAEAPPEEAVRRTLLSPPVLLIAVVALGTVYAAYLLSLFLPQMIAQLWPGAGPTAVGLTSAVPYGFAAVAMVYWGRHSDRSGERIWHVALPALLCAMGFALAAAVQRQPVLVLAALTLAAVGGHAMVPVTYTLPTSMLSGRAAAAGIALVNSLAHIGAIFGPMATGRLREATGGFAVPLAVAAAVALVSALAVLVFGRMRGAVSHITGNVGNRA</sequence>
<feature type="transmembrane region" description="Helical" evidence="6">
    <location>
        <begin position="351"/>
        <end position="371"/>
    </location>
</feature>
<evidence type="ECO:0000256" key="1">
    <source>
        <dbReference type="ARBA" id="ARBA00004651"/>
    </source>
</evidence>
<feature type="transmembrane region" description="Helical" evidence="6">
    <location>
        <begin position="227"/>
        <end position="248"/>
    </location>
</feature>
<organism evidence="8 9">
    <name type="scientific">Nonomuraea typhae</name>
    <dbReference type="NCBI Taxonomy" id="2603600"/>
    <lineage>
        <taxon>Bacteria</taxon>
        <taxon>Bacillati</taxon>
        <taxon>Actinomycetota</taxon>
        <taxon>Actinomycetes</taxon>
        <taxon>Streptosporangiales</taxon>
        <taxon>Streptosporangiaceae</taxon>
        <taxon>Nonomuraea</taxon>
    </lineage>
</organism>
<protein>
    <submittedName>
        <fullName evidence="8">MFS transporter</fullName>
    </submittedName>
</protein>
<keyword evidence="5 6" id="KW-0472">Membrane</keyword>
<feature type="transmembrane region" description="Helical" evidence="6">
    <location>
        <begin position="42"/>
        <end position="62"/>
    </location>
</feature>
<dbReference type="InterPro" id="IPR020846">
    <property type="entry name" value="MFS_dom"/>
</dbReference>
<comment type="caution">
    <text evidence="8">The sequence shown here is derived from an EMBL/GenBank/DDBJ whole genome shotgun (WGS) entry which is preliminary data.</text>
</comment>
<feature type="transmembrane region" description="Helical" evidence="6">
    <location>
        <begin position="164"/>
        <end position="186"/>
    </location>
</feature>
<dbReference type="CDD" id="cd17319">
    <property type="entry name" value="MFS_ExuT_GudP_like"/>
    <property type="match status" value="1"/>
</dbReference>
<name>A0ABW7Z3R0_9ACTN</name>
<feature type="transmembrane region" description="Helical" evidence="6">
    <location>
        <begin position="260"/>
        <end position="281"/>
    </location>
</feature>
<reference evidence="8 9" key="1">
    <citation type="submission" date="2024-10" db="EMBL/GenBank/DDBJ databases">
        <title>The Natural Products Discovery Center: Release of the First 8490 Sequenced Strains for Exploring Actinobacteria Biosynthetic Diversity.</title>
        <authorList>
            <person name="Kalkreuter E."/>
            <person name="Kautsar S.A."/>
            <person name="Yang D."/>
            <person name="Bader C.D."/>
            <person name="Teijaro C.N."/>
            <person name="Fluegel L."/>
            <person name="Davis C.M."/>
            <person name="Simpson J.R."/>
            <person name="Lauterbach L."/>
            <person name="Steele A.D."/>
            <person name="Gui C."/>
            <person name="Meng S."/>
            <person name="Li G."/>
            <person name="Viehrig K."/>
            <person name="Ye F."/>
            <person name="Su P."/>
            <person name="Kiefer A.F."/>
            <person name="Nichols A."/>
            <person name="Cepeda A.J."/>
            <person name="Yan W."/>
            <person name="Fan B."/>
            <person name="Jiang Y."/>
            <person name="Adhikari A."/>
            <person name="Zheng C.-J."/>
            <person name="Schuster L."/>
            <person name="Cowan T.M."/>
            <person name="Smanski M.J."/>
            <person name="Chevrette M.G."/>
            <person name="De Carvalho L.P.S."/>
            <person name="Shen B."/>
        </authorList>
    </citation>
    <scope>NUCLEOTIDE SEQUENCE [LARGE SCALE GENOMIC DNA]</scope>
    <source>
        <strain evidence="8 9">NPDC050545</strain>
    </source>
</reference>
<dbReference type="Gene3D" id="1.20.1250.20">
    <property type="entry name" value="MFS general substrate transporter like domains"/>
    <property type="match status" value="2"/>
</dbReference>
<comment type="subcellular location">
    <subcellularLocation>
        <location evidence="1">Cell membrane</location>
        <topology evidence="1">Multi-pass membrane protein</topology>
    </subcellularLocation>
</comment>
<keyword evidence="3 6" id="KW-0812">Transmembrane</keyword>
<proteinExistence type="predicted"/>
<feature type="transmembrane region" description="Helical" evidence="6">
    <location>
        <begin position="74"/>
        <end position="97"/>
    </location>
</feature>
<dbReference type="Pfam" id="PF07690">
    <property type="entry name" value="MFS_1"/>
    <property type="match status" value="1"/>
</dbReference>
<evidence type="ECO:0000259" key="7">
    <source>
        <dbReference type="PROSITE" id="PS50850"/>
    </source>
</evidence>
<evidence type="ECO:0000256" key="3">
    <source>
        <dbReference type="ARBA" id="ARBA00022692"/>
    </source>
</evidence>
<dbReference type="PANTHER" id="PTHR43791:SF36">
    <property type="entry name" value="TRANSPORTER, PUTATIVE (AFU_ORTHOLOGUE AFUA_6G08340)-RELATED"/>
    <property type="match status" value="1"/>
</dbReference>
<evidence type="ECO:0000256" key="4">
    <source>
        <dbReference type="ARBA" id="ARBA00022989"/>
    </source>
</evidence>
<feature type="transmembrane region" description="Helical" evidence="6">
    <location>
        <begin position="319"/>
        <end position="339"/>
    </location>
</feature>
<evidence type="ECO:0000313" key="8">
    <source>
        <dbReference type="EMBL" id="MFI6502646.1"/>
    </source>
</evidence>
<evidence type="ECO:0000256" key="6">
    <source>
        <dbReference type="SAM" id="Phobius"/>
    </source>
</evidence>
<dbReference type="PROSITE" id="PS50850">
    <property type="entry name" value="MFS"/>
    <property type="match status" value="1"/>
</dbReference>
<dbReference type="Proteomes" id="UP001612741">
    <property type="component" value="Unassembled WGS sequence"/>
</dbReference>
<keyword evidence="2" id="KW-0813">Transport</keyword>
<feature type="transmembrane region" description="Helical" evidence="6">
    <location>
        <begin position="136"/>
        <end position="158"/>
    </location>
</feature>
<dbReference type="InterPro" id="IPR036259">
    <property type="entry name" value="MFS_trans_sf"/>
</dbReference>
<feature type="transmembrane region" description="Helical" evidence="6">
    <location>
        <begin position="12"/>
        <end position="30"/>
    </location>
</feature>
<keyword evidence="9" id="KW-1185">Reference proteome</keyword>
<dbReference type="PANTHER" id="PTHR43791">
    <property type="entry name" value="PERMEASE-RELATED"/>
    <property type="match status" value="1"/>
</dbReference>
<keyword evidence="4 6" id="KW-1133">Transmembrane helix</keyword>
<feature type="transmembrane region" description="Helical" evidence="6">
    <location>
        <begin position="383"/>
        <end position="404"/>
    </location>
</feature>
<dbReference type="RefSeq" id="WP_397088074.1">
    <property type="nucleotide sequence ID" value="NZ_JBITGY010000010.1"/>
</dbReference>
<feature type="domain" description="Major facilitator superfamily (MFS) profile" evidence="7">
    <location>
        <begin position="12"/>
        <end position="409"/>
    </location>
</feature>
<accession>A0ABW7Z3R0</accession>
<feature type="transmembrane region" description="Helical" evidence="6">
    <location>
        <begin position="103"/>
        <end position="124"/>
    </location>
</feature>
<dbReference type="EMBL" id="JBITGY010000010">
    <property type="protein sequence ID" value="MFI6502646.1"/>
    <property type="molecule type" value="Genomic_DNA"/>
</dbReference>
<evidence type="ECO:0000313" key="9">
    <source>
        <dbReference type="Proteomes" id="UP001612741"/>
    </source>
</evidence>
<dbReference type="InterPro" id="IPR011701">
    <property type="entry name" value="MFS"/>
</dbReference>
<evidence type="ECO:0000256" key="5">
    <source>
        <dbReference type="ARBA" id="ARBA00023136"/>
    </source>
</evidence>
<feature type="transmembrane region" description="Helical" evidence="6">
    <location>
        <begin position="293"/>
        <end position="313"/>
    </location>
</feature>